<feature type="compositionally biased region" description="Polar residues" evidence="1">
    <location>
        <begin position="49"/>
        <end position="59"/>
    </location>
</feature>
<feature type="transmembrane region" description="Helical" evidence="2">
    <location>
        <begin position="415"/>
        <end position="438"/>
    </location>
</feature>
<dbReference type="Proteomes" id="UP000559256">
    <property type="component" value="Unassembled WGS sequence"/>
</dbReference>
<evidence type="ECO:0000313" key="4">
    <source>
        <dbReference type="Proteomes" id="UP000559256"/>
    </source>
</evidence>
<accession>A0A8H5C9M4</accession>
<keyword evidence="2" id="KW-0812">Transmembrane</keyword>
<keyword evidence="2" id="KW-1133">Transmembrane helix</keyword>
<reference evidence="3 4" key="1">
    <citation type="journal article" date="2020" name="ISME J.">
        <title>Uncovering the hidden diversity of litter-decomposition mechanisms in mushroom-forming fungi.</title>
        <authorList>
            <person name="Floudas D."/>
            <person name="Bentzer J."/>
            <person name="Ahren D."/>
            <person name="Johansson T."/>
            <person name="Persson P."/>
            <person name="Tunlid A."/>
        </authorList>
    </citation>
    <scope>NUCLEOTIDE SEQUENCE [LARGE SCALE GENOMIC DNA]</scope>
    <source>
        <strain evidence="3 4">CBS 291.85</strain>
    </source>
</reference>
<gene>
    <name evidence="3" type="ORF">D9758_013611</name>
</gene>
<feature type="transmembrane region" description="Helical" evidence="2">
    <location>
        <begin position="348"/>
        <end position="367"/>
    </location>
</feature>
<feature type="transmembrane region" description="Helical" evidence="2">
    <location>
        <begin position="84"/>
        <end position="102"/>
    </location>
</feature>
<evidence type="ECO:0000256" key="1">
    <source>
        <dbReference type="SAM" id="MobiDB-lite"/>
    </source>
</evidence>
<evidence type="ECO:0000313" key="3">
    <source>
        <dbReference type="EMBL" id="KAF5337473.1"/>
    </source>
</evidence>
<dbReference type="EMBL" id="JAACJM010000217">
    <property type="protein sequence ID" value="KAF5337473.1"/>
    <property type="molecule type" value="Genomic_DNA"/>
</dbReference>
<keyword evidence="2" id="KW-0472">Membrane</keyword>
<evidence type="ECO:0000256" key="2">
    <source>
        <dbReference type="SAM" id="Phobius"/>
    </source>
</evidence>
<feature type="region of interest" description="Disordered" evidence="1">
    <location>
        <begin position="1"/>
        <end position="59"/>
    </location>
</feature>
<feature type="transmembrane region" description="Helical" evidence="2">
    <location>
        <begin position="379"/>
        <end position="395"/>
    </location>
</feature>
<name>A0A8H5C9M4_9AGAR</name>
<organism evidence="3 4">
    <name type="scientific">Tetrapyrgos nigripes</name>
    <dbReference type="NCBI Taxonomy" id="182062"/>
    <lineage>
        <taxon>Eukaryota</taxon>
        <taxon>Fungi</taxon>
        <taxon>Dikarya</taxon>
        <taxon>Basidiomycota</taxon>
        <taxon>Agaricomycotina</taxon>
        <taxon>Agaricomycetes</taxon>
        <taxon>Agaricomycetidae</taxon>
        <taxon>Agaricales</taxon>
        <taxon>Marasmiineae</taxon>
        <taxon>Marasmiaceae</taxon>
        <taxon>Tetrapyrgos</taxon>
    </lineage>
</organism>
<proteinExistence type="predicted"/>
<protein>
    <submittedName>
        <fullName evidence="3">Uncharacterized protein</fullName>
    </submittedName>
</protein>
<comment type="caution">
    <text evidence="3">The sequence shown here is derived from an EMBL/GenBank/DDBJ whole genome shotgun (WGS) entry which is preliminary data.</text>
</comment>
<dbReference type="AlphaFoldDB" id="A0A8H5C9M4"/>
<keyword evidence="4" id="KW-1185">Reference proteome</keyword>
<sequence length="455" mass="49538">MVASQPFADLGSSVEPPGIGPHEQGTHGNSRTDTTIPRPPSPVDESEHPTGTGSESTKNHNTAYSALAGLWGWFTKQVRTHRKAFFLLCLVGYVVLLDVAMLKPTAGLGTQIGFEPDSEDIPGQSQVASFLIHSSGVAVMLTFGGFVQISMILELEGVDLAQRSLSMSWYINDYPACGVDSEVAADEHIRFFVDPQLIQGDSSNMTSNDDSTFDPIYEFNPQAFCFEGTWAPDSPVFRTSSVILGSSALEPIPVVEQGLEPDTFFKNRASSSVARYPFDVYHATVHIYAYTIDTLRPVQIFISSTINPIPPDVYNRGFKVEFAQRYPQFSRVALAFSLDIKRNIQVKAYAVLVIITIALAALSLSFITFKVVFTPSLQVNRVAVLALLITALFTATQLKVTLPDVPSGSGTLIDYYVNVPALGLFVLSSLALVLSIALEISQRSDESHIQPDSEA</sequence>
<feature type="compositionally biased region" description="Polar residues" evidence="1">
    <location>
        <begin position="26"/>
        <end position="35"/>
    </location>
</feature>